<proteinExistence type="predicted"/>
<sequence length="159" mass="18134">MLTNELTVKRNGFWRPTYELTDGQYSYGLLRYEGSWRPKVKIETADTDWIVNAKGGKGSEIKTIEGESIAVTSRSFRSTKITFTAYDGFVATFVKPSIWRSKTIWEAEDGTELLHIKSRPFKMPVITFNVQAKQNRWLLLLAFLALEIHLKQQAAVAAT</sequence>
<gene>
    <name evidence="1" type="ORF">B0I27_105321</name>
</gene>
<dbReference type="AlphaFoldDB" id="A0A2T0U4K4"/>
<accession>A0A2T0U4K4</accession>
<organism evidence="1 2">
    <name type="scientific">Arcticibacter pallidicorallinus</name>
    <dbReference type="NCBI Taxonomy" id="1259464"/>
    <lineage>
        <taxon>Bacteria</taxon>
        <taxon>Pseudomonadati</taxon>
        <taxon>Bacteroidota</taxon>
        <taxon>Sphingobacteriia</taxon>
        <taxon>Sphingobacteriales</taxon>
        <taxon>Sphingobacteriaceae</taxon>
        <taxon>Arcticibacter</taxon>
    </lineage>
</organism>
<dbReference type="OrthoDB" id="793810at2"/>
<reference evidence="1 2" key="1">
    <citation type="submission" date="2018-03" db="EMBL/GenBank/DDBJ databases">
        <title>Genomic Encyclopedia of Type Strains, Phase III (KMG-III): the genomes of soil and plant-associated and newly described type strains.</title>
        <authorList>
            <person name="Whitman W."/>
        </authorList>
    </citation>
    <scope>NUCLEOTIDE SEQUENCE [LARGE SCALE GENOMIC DNA]</scope>
    <source>
        <strain evidence="1 2">CGMCC 1.9313</strain>
    </source>
</reference>
<keyword evidence="2" id="KW-1185">Reference proteome</keyword>
<comment type="caution">
    <text evidence="1">The sequence shown here is derived from an EMBL/GenBank/DDBJ whole genome shotgun (WGS) entry which is preliminary data.</text>
</comment>
<evidence type="ECO:0000313" key="1">
    <source>
        <dbReference type="EMBL" id="PRY52851.1"/>
    </source>
</evidence>
<evidence type="ECO:0000313" key="2">
    <source>
        <dbReference type="Proteomes" id="UP000238034"/>
    </source>
</evidence>
<dbReference type="RefSeq" id="WP_146133120.1">
    <property type="nucleotide sequence ID" value="NZ_PVTH01000005.1"/>
</dbReference>
<protein>
    <submittedName>
        <fullName evidence="1">Uncharacterized protein</fullName>
    </submittedName>
</protein>
<dbReference type="Proteomes" id="UP000238034">
    <property type="component" value="Unassembled WGS sequence"/>
</dbReference>
<dbReference type="EMBL" id="PVTH01000005">
    <property type="protein sequence ID" value="PRY52851.1"/>
    <property type="molecule type" value="Genomic_DNA"/>
</dbReference>
<name>A0A2T0U4K4_9SPHI</name>